<dbReference type="HOGENOM" id="CLU_857413_0_0_11"/>
<dbReference type="STRING" id="979556.MTES_1403"/>
<feature type="compositionally biased region" description="Low complexity" evidence="2">
    <location>
        <begin position="246"/>
        <end position="258"/>
    </location>
</feature>
<reference key="2">
    <citation type="submission" date="2011-02" db="EMBL/GenBank/DDBJ databases">
        <title>Genome sequence of Microbacterium testaceum StLB037.</title>
        <authorList>
            <person name="Morohoshi T."/>
            <person name="Wang W.Z."/>
            <person name="Someya N."/>
            <person name="Ikeda T."/>
        </authorList>
    </citation>
    <scope>NUCLEOTIDE SEQUENCE</scope>
    <source>
        <strain>StLB037</strain>
    </source>
</reference>
<proteinExistence type="inferred from homology"/>
<dbReference type="InterPro" id="IPR005531">
    <property type="entry name" value="Asp23"/>
</dbReference>
<dbReference type="Pfam" id="PF03780">
    <property type="entry name" value="Asp23"/>
    <property type="match status" value="1"/>
</dbReference>
<comment type="similarity">
    <text evidence="1">Belongs to the asp23 family.</text>
</comment>
<dbReference type="AlphaFoldDB" id="E8N8C2"/>
<reference evidence="3 4" key="1">
    <citation type="journal article" date="2011" name="J. Bacteriol.">
        <title>Genome sequence of Microbacterium testaceum StLB037, an N-acylhomoserine lactone-degrading bacterium isolated from potato leaves.</title>
        <authorList>
            <person name="Morohoshi T."/>
            <person name="Wang W.-Z."/>
            <person name="Someya N."/>
            <person name="Ikeda T."/>
        </authorList>
    </citation>
    <scope>NUCLEOTIDE SEQUENCE [LARGE SCALE GENOMIC DNA]</scope>
    <source>
        <strain evidence="3 4">StLB037</strain>
    </source>
</reference>
<dbReference type="eggNOG" id="COG1302">
    <property type="taxonomic scope" value="Bacteria"/>
</dbReference>
<feature type="compositionally biased region" description="Basic and acidic residues" evidence="2">
    <location>
        <begin position="299"/>
        <end position="308"/>
    </location>
</feature>
<dbReference type="Proteomes" id="UP000008975">
    <property type="component" value="Chromosome"/>
</dbReference>
<evidence type="ECO:0000256" key="1">
    <source>
        <dbReference type="ARBA" id="ARBA00005721"/>
    </source>
</evidence>
<gene>
    <name evidence="3" type="ordered locus">MTES_1403</name>
</gene>
<dbReference type="KEGG" id="mts:MTES_1403"/>
<evidence type="ECO:0000256" key="2">
    <source>
        <dbReference type="SAM" id="MobiDB-lite"/>
    </source>
</evidence>
<dbReference type="RefSeq" id="WP_013584492.1">
    <property type="nucleotide sequence ID" value="NC_015125.1"/>
</dbReference>
<feature type="region of interest" description="Disordered" evidence="2">
    <location>
        <begin position="238"/>
        <end position="276"/>
    </location>
</feature>
<evidence type="ECO:0000313" key="4">
    <source>
        <dbReference type="Proteomes" id="UP000008975"/>
    </source>
</evidence>
<name>E8N8C2_MICTS</name>
<sequence>MTSIDTPTLDAAAELAATAAGTVNGVHALGSLLGRASDAVRERVGLASTVPGVKIDTDRADSVTATISLVVDYPHKLHEVSHAVRSAVKTALEPLGRGTVDVDVVVTGVFGPFDRDVVDQAEEKADAIAAGARDAADRVKERTDATVARASETVDDVRARASAAVDDGVTASRDIAARAAQTVDAAVARSKDVAAGAAAAVDETVKAARERVVAADADADVADADVVDADIDAADRLTDGLEPQRAASDAPSADASTAHGVDAPSGDSAGASTAHRADVSDVVADALEDAAIDIAIAADEVRADDKTPATDSVQSLVEDERPKN</sequence>
<dbReference type="OrthoDB" id="5084078at2"/>
<evidence type="ECO:0000313" key="3">
    <source>
        <dbReference type="EMBL" id="BAJ74367.1"/>
    </source>
</evidence>
<accession>E8N8C2</accession>
<dbReference type="EMBL" id="AP012052">
    <property type="protein sequence ID" value="BAJ74367.1"/>
    <property type="molecule type" value="Genomic_DNA"/>
</dbReference>
<feature type="region of interest" description="Disordered" evidence="2">
    <location>
        <begin position="297"/>
        <end position="324"/>
    </location>
</feature>
<protein>
    <submittedName>
        <fullName evidence="3">Predicted Zn-dependent peptidase, insulinase-like</fullName>
    </submittedName>
</protein>
<organism evidence="3 4">
    <name type="scientific">Microbacterium testaceum (strain StLB037)</name>
    <dbReference type="NCBI Taxonomy" id="979556"/>
    <lineage>
        <taxon>Bacteria</taxon>
        <taxon>Bacillati</taxon>
        <taxon>Actinomycetota</taxon>
        <taxon>Actinomycetes</taxon>
        <taxon>Micrococcales</taxon>
        <taxon>Microbacteriaceae</taxon>
        <taxon>Microbacterium</taxon>
    </lineage>
</organism>